<evidence type="ECO:0000313" key="1">
    <source>
        <dbReference type="EMBL" id="MFN0255021.1"/>
    </source>
</evidence>
<keyword evidence="2" id="KW-1185">Reference proteome</keyword>
<sequence length="166" mass="18166">MKETILAFLDSIGIKYAFSAMEKEGFLPGLELREGVLIIDPEKLKYVGDILHEAGHLACMPLAVRAGMTGVLPNNDMMQGGEMMAMAWSFAACKHLQLEATVVFHKDGYKGEAATLIAAYEAGNGPGIPLLQWLGMCYDQHTAAQNGTQPFPHMKQWLCTTNKYTA</sequence>
<dbReference type="RefSeq" id="WP_138722167.1">
    <property type="nucleotide sequence ID" value="NZ_SSHJ02000005.1"/>
</dbReference>
<protein>
    <submittedName>
        <fullName evidence="1">Uncharacterized protein</fullName>
    </submittedName>
</protein>
<dbReference type="Proteomes" id="UP001517247">
    <property type="component" value="Unassembled WGS sequence"/>
</dbReference>
<gene>
    <name evidence="1" type="ORF">E6A44_005515</name>
</gene>
<comment type="caution">
    <text evidence="1">The sequence shown here is derived from an EMBL/GenBank/DDBJ whole genome shotgun (WGS) entry which is preliminary data.</text>
</comment>
<proteinExistence type="predicted"/>
<accession>A0ABW9J776</accession>
<organism evidence="1 2">
    <name type="scientific">Pedobacter ureilyticus</name>
    <dbReference type="NCBI Taxonomy" id="1393051"/>
    <lineage>
        <taxon>Bacteria</taxon>
        <taxon>Pseudomonadati</taxon>
        <taxon>Bacteroidota</taxon>
        <taxon>Sphingobacteriia</taxon>
        <taxon>Sphingobacteriales</taxon>
        <taxon>Sphingobacteriaceae</taxon>
        <taxon>Pedobacter</taxon>
    </lineage>
</organism>
<evidence type="ECO:0000313" key="2">
    <source>
        <dbReference type="Proteomes" id="UP001517247"/>
    </source>
</evidence>
<reference evidence="1 2" key="1">
    <citation type="submission" date="2024-12" db="EMBL/GenBank/DDBJ databases">
        <authorList>
            <person name="Hu S."/>
        </authorList>
    </citation>
    <scope>NUCLEOTIDE SEQUENCE [LARGE SCALE GENOMIC DNA]</scope>
    <source>
        <strain evidence="1 2">THG-T11</strain>
    </source>
</reference>
<name>A0ABW9J776_9SPHI</name>
<dbReference type="EMBL" id="SSHJ02000005">
    <property type="protein sequence ID" value="MFN0255021.1"/>
    <property type="molecule type" value="Genomic_DNA"/>
</dbReference>